<dbReference type="InterPro" id="IPR029058">
    <property type="entry name" value="AB_hydrolase_fold"/>
</dbReference>
<dbReference type="PRINTS" id="PR00862">
    <property type="entry name" value="PROLIGOPTASE"/>
</dbReference>
<feature type="chain" id="PRO_5047256161" evidence="5">
    <location>
        <begin position="28"/>
        <end position="735"/>
    </location>
</feature>
<dbReference type="RefSeq" id="WP_280576563.1">
    <property type="nucleotide sequence ID" value="NZ_JARXRO010000001.1"/>
</dbReference>
<proteinExistence type="inferred from homology"/>
<comment type="caution">
    <text evidence="8">The sequence shown here is derived from an EMBL/GenBank/DDBJ whole genome shotgun (WGS) entry which is preliminary data.</text>
</comment>
<dbReference type="PROSITE" id="PS51318">
    <property type="entry name" value="TAT"/>
    <property type="match status" value="1"/>
</dbReference>
<comment type="similarity">
    <text evidence="1">Belongs to the peptidase S9A family.</text>
</comment>
<dbReference type="InterPro" id="IPR001375">
    <property type="entry name" value="Peptidase_S9_cat"/>
</dbReference>
<evidence type="ECO:0000256" key="3">
    <source>
        <dbReference type="ARBA" id="ARBA00022801"/>
    </source>
</evidence>
<dbReference type="InterPro" id="IPR002470">
    <property type="entry name" value="Peptidase_S9A"/>
</dbReference>
<reference evidence="8 9" key="1">
    <citation type="submission" date="2023-04" db="EMBL/GenBank/DDBJ databases">
        <title>Luteimonas sp. M1R5S59.</title>
        <authorList>
            <person name="Sun J.-Q."/>
        </authorList>
    </citation>
    <scope>NUCLEOTIDE SEQUENCE [LARGE SCALE GENOMIC DNA]</scope>
    <source>
        <strain evidence="8 9">M1R5S59</strain>
    </source>
</reference>
<evidence type="ECO:0000313" key="8">
    <source>
        <dbReference type="EMBL" id="MDH5832387.1"/>
    </source>
</evidence>
<dbReference type="PANTHER" id="PTHR11757">
    <property type="entry name" value="PROTEASE FAMILY S9A OLIGOPEPTIDASE"/>
    <property type="match status" value="1"/>
</dbReference>
<feature type="domain" description="Peptidase S9A N-terminal" evidence="7">
    <location>
        <begin position="47"/>
        <end position="427"/>
    </location>
</feature>
<dbReference type="Gene3D" id="3.40.50.1820">
    <property type="entry name" value="alpha/beta hydrolase"/>
    <property type="match status" value="1"/>
</dbReference>
<name>A0ABT6JNX1_9GAMM</name>
<evidence type="ECO:0000256" key="5">
    <source>
        <dbReference type="SAM" id="SignalP"/>
    </source>
</evidence>
<evidence type="ECO:0000256" key="2">
    <source>
        <dbReference type="ARBA" id="ARBA00022670"/>
    </source>
</evidence>
<evidence type="ECO:0000259" key="7">
    <source>
        <dbReference type="Pfam" id="PF02897"/>
    </source>
</evidence>
<dbReference type="InterPro" id="IPR023302">
    <property type="entry name" value="Pept_S9A_N"/>
</dbReference>
<evidence type="ECO:0000256" key="1">
    <source>
        <dbReference type="ARBA" id="ARBA00005228"/>
    </source>
</evidence>
<keyword evidence="9" id="KW-1185">Reference proteome</keyword>
<dbReference type="Pfam" id="PF00326">
    <property type="entry name" value="Peptidase_S9"/>
    <property type="match status" value="1"/>
</dbReference>
<dbReference type="InterPro" id="IPR006311">
    <property type="entry name" value="TAT_signal"/>
</dbReference>
<dbReference type="Pfam" id="PF02897">
    <property type="entry name" value="Peptidase_S9_N"/>
    <property type="match status" value="1"/>
</dbReference>
<keyword evidence="3" id="KW-0378">Hydrolase</keyword>
<dbReference type="InterPro" id="IPR051543">
    <property type="entry name" value="Serine_Peptidase_S9A"/>
</dbReference>
<feature type="domain" description="Peptidase S9 prolyl oligopeptidase catalytic" evidence="6">
    <location>
        <begin position="502"/>
        <end position="716"/>
    </location>
</feature>
<dbReference type="SUPFAM" id="SSF50993">
    <property type="entry name" value="Peptidase/esterase 'gauge' domain"/>
    <property type="match status" value="1"/>
</dbReference>
<keyword evidence="2" id="KW-0645">Protease</keyword>
<evidence type="ECO:0000259" key="6">
    <source>
        <dbReference type="Pfam" id="PF00326"/>
    </source>
</evidence>
<organism evidence="8 9">
    <name type="scientific">Luteimonas kalidii</name>
    <dbReference type="NCBI Taxonomy" id="3042025"/>
    <lineage>
        <taxon>Bacteria</taxon>
        <taxon>Pseudomonadati</taxon>
        <taxon>Pseudomonadota</taxon>
        <taxon>Gammaproteobacteria</taxon>
        <taxon>Lysobacterales</taxon>
        <taxon>Lysobacteraceae</taxon>
        <taxon>Luteimonas</taxon>
    </lineage>
</organism>
<gene>
    <name evidence="8" type="ORF">QFW81_00370</name>
</gene>
<evidence type="ECO:0000313" key="9">
    <source>
        <dbReference type="Proteomes" id="UP001156873"/>
    </source>
</evidence>
<protein>
    <submittedName>
        <fullName evidence="8">Prolyl oligopeptidase family serine peptidase</fullName>
    </submittedName>
</protein>
<dbReference type="Gene3D" id="2.130.10.120">
    <property type="entry name" value="Prolyl oligopeptidase, N-terminal domain"/>
    <property type="match status" value="1"/>
</dbReference>
<keyword evidence="4" id="KW-0720">Serine protease</keyword>
<evidence type="ECO:0000256" key="4">
    <source>
        <dbReference type="ARBA" id="ARBA00022825"/>
    </source>
</evidence>
<feature type="signal peptide" evidence="5">
    <location>
        <begin position="1"/>
        <end position="27"/>
    </location>
</feature>
<keyword evidence="5" id="KW-0732">Signal</keyword>
<dbReference type="EMBL" id="JARXRO010000001">
    <property type="protein sequence ID" value="MDH5832387.1"/>
    <property type="molecule type" value="Genomic_DNA"/>
</dbReference>
<dbReference type="SUPFAM" id="SSF53474">
    <property type="entry name" value="alpha/beta-Hydrolases"/>
    <property type="match status" value="1"/>
</dbReference>
<accession>A0ABT6JNX1</accession>
<dbReference type="PANTHER" id="PTHR11757:SF19">
    <property type="entry name" value="PROLYL ENDOPEPTIDASE-LIKE"/>
    <property type="match status" value="1"/>
</dbReference>
<sequence length="735" mass="79950">MTTRRSFLAAAGAGLATLALPARRALAAAARWPIPPQHARIATEVGRFGHRRIDGFAWFRPKDWLAVLRDPTALDAPIRAAVEAENAYADAMLAPTASLQAALAARIAALEPLEAATLEVPSGGHLYYTRRAPGIEYATWLRRPVDGGKEQMLLDPAREADGGGYYALHWSDPVRSGDGRLFAWAEDRVGSGQYTVRVREIDSGRLVAEVPDAYGTFALSPDGRWLYWVGRDAVGRAASIHRRDLHSGRDTLLYEEPDAGFFLLMRTTASGRYVVMRSYNGARSEVRLVPMDAPESAPVLVEPRAPGLNYDVDDWNGRLLILTDAGDAPDFHLMQADIDAPGQAHWRELVPHRPGRLITAVHPFRDALVREEWHEAQHRLVRMARDGSEHTIAFDEPAYALRVPAAQDWNADALVFGYQSPRLPESACRLVLDDDRLVVADPPSVPGYDPSRYEVRRLSAPAADGAQVPVTVLMRRGQVLDGSSPLLLYAYGSYGASVEARFQPSNTALVDQGWIHAIAHVRGGAEKGTAWWRSVLTRHKRTSFTDFIACAQHLVAEGCSAPGRIVVRGMSAGGLLAGAVFAMRPELWGGVIAEVPFVDPLNTMEHFDTHPLGTGALPIWGDPRVPEDHAAIQAWSPYEQLGSAAYPALLATGAVADERVAFYEPLKFVAKARALTTGDQPLMVRIAMAAGHSGDSGASAARAQEARLYAFAMWAAGRRWGAVPQRPDDAAADDA</sequence>
<dbReference type="Proteomes" id="UP001156873">
    <property type="component" value="Unassembled WGS sequence"/>
</dbReference>